<dbReference type="PANTHER" id="PTHR24422">
    <property type="entry name" value="CHEMOTAXIS PROTEIN METHYLTRANSFERASE"/>
    <property type="match status" value="1"/>
</dbReference>
<dbReference type="PANTHER" id="PTHR24422:SF26">
    <property type="entry name" value="CHEMOTAXIS PROTEIN METHYLTRANSFERASE"/>
    <property type="match status" value="1"/>
</dbReference>
<evidence type="ECO:0000313" key="8">
    <source>
        <dbReference type="EMBL" id="SDO66024.1"/>
    </source>
</evidence>
<dbReference type="AlphaFoldDB" id="A0A1H0LCQ3"/>
<keyword evidence="9" id="KW-1185">Reference proteome</keyword>
<name>A0A1H0LCQ3_9HYPH</name>
<evidence type="ECO:0000313" key="9">
    <source>
        <dbReference type="Proteomes" id="UP000198704"/>
    </source>
</evidence>
<dbReference type="InterPro" id="IPR029063">
    <property type="entry name" value="SAM-dependent_MTases_sf"/>
</dbReference>
<sequence length="281" mass="31883">MPQLKDRHFHTVADLIQARIGIQIPETKRTMVEGRLRKRMRALDLDSLKAYGDHLFDDGHLAEEFVHIIDCVTTNKTDFFREPAHFEHLRDDLVPLLCRRRGGNPRLKIWSAAASTGAEAYTLAMILQDMIVAGYGFSYAILGTDISTEVLRVAAEAIYPEEMLVQIPPAFRRRYVMTSRDPARKLGRIVPELRSHVHFQRLNLMDASYAVDQDVDVIFCRNVLIYFDKDTQKAVLGRLAQHLRPGGFLIVGHSESMAGTGVPGLEQVSSTIFRRARDLIQ</sequence>
<keyword evidence="2 5" id="KW-0489">Methyltransferase</keyword>
<dbReference type="EC" id="2.1.1.80" evidence="5"/>
<dbReference type="RefSeq" id="WP_091722896.1">
    <property type="nucleotide sequence ID" value="NZ_FNHS01000034.1"/>
</dbReference>
<feature type="binding site" evidence="6">
    <location>
        <begin position="203"/>
        <end position="204"/>
    </location>
    <ligand>
        <name>S-adenosyl-L-methionine</name>
        <dbReference type="ChEBI" id="CHEBI:59789"/>
    </ligand>
</feature>
<dbReference type="Pfam" id="PF03705">
    <property type="entry name" value="CheR_N"/>
    <property type="match status" value="1"/>
</dbReference>
<dbReference type="SUPFAM" id="SSF53335">
    <property type="entry name" value="S-adenosyl-L-methionine-dependent methyltransferases"/>
    <property type="match status" value="1"/>
</dbReference>
<organism evidence="8 9">
    <name type="scientific">Methylobacterium phyllostachyos</name>
    <dbReference type="NCBI Taxonomy" id="582672"/>
    <lineage>
        <taxon>Bacteria</taxon>
        <taxon>Pseudomonadati</taxon>
        <taxon>Pseudomonadota</taxon>
        <taxon>Alphaproteobacteria</taxon>
        <taxon>Hyphomicrobiales</taxon>
        <taxon>Methylobacteriaceae</taxon>
        <taxon>Methylobacterium</taxon>
    </lineage>
</organism>
<evidence type="ECO:0000256" key="5">
    <source>
        <dbReference type="PIRNR" id="PIRNR000410"/>
    </source>
</evidence>
<accession>A0A1H0LCQ3</accession>
<evidence type="ECO:0000256" key="6">
    <source>
        <dbReference type="PIRSR" id="PIRSR000410-1"/>
    </source>
</evidence>
<dbReference type="InterPro" id="IPR026024">
    <property type="entry name" value="Chemotaxis_MeTrfase_CheR"/>
</dbReference>
<feature type="binding site" evidence="6">
    <location>
        <position position="81"/>
    </location>
    <ligand>
        <name>S-adenosyl-L-methionine</name>
        <dbReference type="ChEBI" id="CHEBI:59789"/>
    </ligand>
</feature>
<feature type="binding site" evidence="6">
    <location>
        <position position="145"/>
    </location>
    <ligand>
        <name>S-adenosyl-L-methionine</name>
        <dbReference type="ChEBI" id="CHEBI:59789"/>
    </ligand>
</feature>
<evidence type="ECO:0000256" key="3">
    <source>
        <dbReference type="ARBA" id="ARBA00022679"/>
    </source>
</evidence>
<dbReference type="InterPro" id="IPR022642">
    <property type="entry name" value="CheR_C"/>
</dbReference>
<dbReference type="PRINTS" id="PR00996">
    <property type="entry name" value="CHERMTFRASE"/>
</dbReference>
<dbReference type="GO" id="GO:0032259">
    <property type="term" value="P:methylation"/>
    <property type="evidence" value="ECO:0007669"/>
    <property type="project" value="UniProtKB-KW"/>
</dbReference>
<feature type="binding site" evidence="6">
    <location>
        <position position="75"/>
    </location>
    <ligand>
        <name>S-adenosyl-L-methionine</name>
        <dbReference type="ChEBI" id="CHEBI:59789"/>
    </ligand>
</feature>
<dbReference type="Gene3D" id="3.40.50.150">
    <property type="entry name" value="Vaccinia Virus protein VP39"/>
    <property type="match status" value="1"/>
</dbReference>
<keyword evidence="3 5" id="KW-0808">Transferase</keyword>
<dbReference type="InterPro" id="IPR036804">
    <property type="entry name" value="CheR_N_sf"/>
</dbReference>
<dbReference type="PROSITE" id="PS50123">
    <property type="entry name" value="CHER"/>
    <property type="match status" value="1"/>
</dbReference>
<dbReference type="STRING" id="582672.SAMN05216360_1343"/>
<dbReference type="PIRSF" id="PIRSF000410">
    <property type="entry name" value="CheR"/>
    <property type="match status" value="1"/>
</dbReference>
<gene>
    <name evidence="8" type="ORF">SAMN05216360_1343</name>
</gene>
<proteinExistence type="predicted"/>
<protein>
    <recommendedName>
        <fullName evidence="5">Chemotaxis protein methyltransferase</fullName>
        <ecNumber evidence="5">2.1.1.80</ecNumber>
    </recommendedName>
</protein>
<dbReference type="GO" id="GO:0008983">
    <property type="term" value="F:protein-glutamate O-methyltransferase activity"/>
    <property type="evidence" value="ECO:0007669"/>
    <property type="project" value="UniProtKB-EC"/>
</dbReference>
<dbReference type="CDD" id="cd02440">
    <property type="entry name" value="AdoMet_MTases"/>
    <property type="match status" value="1"/>
</dbReference>
<reference evidence="9" key="1">
    <citation type="submission" date="2016-10" db="EMBL/GenBank/DDBJ databases">
        <authorList>
            <person name="Varghese N."/>
            <person name="Submissions S."/>
        </authorList>
    </citation>
    <scope>NUCLEOTIDE SEQUENCE [LARGE SCALE GENOMIC DNA]</scope>
    <source>
        <strain evidence="9">BL47</strain>
    </source>
</reference>
<feature type="binding site" evidence="6">
    <location>
        <position position="77"/>
    </location>
    <ligand>
        <name>S-adenosyl-L-methionine</name>
        <dbReference type="ChEBI" id="CHEBI:59789"/>
    </ligand>
</feature>
<dbReference type="SMART" id="SM00138">
    <property type="entry name" value="MeTrc"/>
    <property type="match status" value="1"/>
</dbReference>
<comment type="catalytic activity">
    <reaction evidence="1 5">
        <text>L-glutamyl-[protein] + S-adenosyl-L-methionine = [protein]-L-glutamate 5-O-methyl ester + S-adenosyl-L-homocysteine</text>
        <dbReference type="Rhea" id="RHEA:24452"/>
        <dbReference type="Rhea" id="RHEA-COMP:10208"/>
        <dbReference type="Rhea" id="RHEA-COMP:10311"/>
        <dbReference type="ChEBI" id="CHEBI:29973"/>
        <dbReference type="ChEBI" id="CHEBI:57856"/>
        <dbReference type="ChEBI" id="CHEBI:59789"/>
        <dbReference type="ChEBI" id="CHEBI:82795"/>
        <dbReference type="EC" id="2.1.1.80"/>
    </reaction>
</comment>
<dbReference type="OrthoDB" id="9816309at2"/>
<dbReference type="Pfam" id="PF01739">
    <property type="entry name" value="CheR"/>
    <property type="match status" value="1"/>
</dbReference>
<evidence type="ECO:0000259" key="7">
    <source>
        <dbReference type="PROSITE" id="PS50123"/>
    </source>
</evidence>
<dbReference type="InterPro" id="IPR022641">
    <property type="entry name" value="CheR_N"/>
</dbReference>
<dbReference type="InterPro" id="IPR000780">
    <property type="entry name" value="CheR_MeTrfase"/>
</dbReference>
<keyword evidence="4 5" id="KW-0949">S-adenosyl-L-methionine</keyword>
<dbReference type="Proteomes" id="UP000198704">
    <property type="component" value="Unassembled WGS sequence"/>
</dbReference>
<dbReference type="EMBL" id="FNHS01000034">
    <property type="protein sequence ID" value="SDO66024.1"/>
    <property type="molecule type" value="Genomic_DNA"/>
</dbReference>
<evidence type="ECO:0000256" key="2">
    <source>
        <dbReference type="ARBA" id="ARBA00022603"/>
    </source>
</evidence>
<dbReference type="InterPro" id="IPR050903">
    <property type="entry name" value="Bact_Chemotaxis_MeTrfase"/>
</dbReference>
<dbReference type="Gene3D" id="1.10.155.10">
    <property type="entry name" value="Chemotaxis receptor methyltransferase CheR, N-terminal domain"/>
    <property type="match status" value="1"/>
</dbReference>
<feature type="binding site" evidence="6">
    <location>
        <position position="119"/>
    </location>
    <ligand>
        <name>S-adenosyl-L-methionine</name>
        <dbReference type="ChEBI" id="CHEBI:59789"/>
    </ligand>
</feature>
<feature type="domain" description="CheR-type methyltransferase" evidence="7">
    <location>
        <begin position="1"/>
        <end position="278"/>
    </location>
</feature>
<evidence type="ECO:0000256" key="4">
    <source>
        <dbReference type="ARBA" id="ARBA00022691"/>
    </source>
</evidence>
<evidence type="ECO:0000256" key="1">
    <source>
        <dbReference type="ARBA" id="ARBA00001541"/>
    </source>
</evidence>
<dbReference type="SUPFAM" id="SSF47757">
    <property type="entry name" value="Chemotaxis receptor methyltransferase CheR, N-terminal domain"/>
    <property type="match status" value="1"/>
</dbReference>
<feature type="binding site" evidence="6">
    <location>
        <begin position="221"/>
        <end position="222"/>
    </location>
    <ligand>
        <name>S-adenosyl-L-methionine</name>
        <dbReference type="ChEBI" id="CHEBI:59789"/>
    </ligand>
</feature>
<comment type="function">
    <text evidence="5">Methylation of the membrane-bound methyl-accepting chemotaxis proteins (MCP) to form gamma-glutamyl methyl ester residues in MCP.</text>
</comment>